<feature type="compositionally biased region" description="Polar residues" evidence="1">
    <location>
        <begin position="112"/>
        <end position="122"/>
    </location>
</feature>
<protein>
    <submittedName>
        <fullName evidence="2">Uncharacterized protein</fullName>
    </submittedName>
</protein>
<dbReference type="EMBL" id="JANPWB010000009">
    <property type="protein sequence ID" value="KAJ1157330.1"/>
    <property type="molecule type" value="Genomic_DNA"/>
</dbReference>
<sequence>MSLRPPHAHVVPPTRVSLPAGELLLCHPRSPAFLLWGRPPIHGRCHTSGSCKCRGPVSAPRTPLRAAVLTLLLQPGREVVHPPPVPWGRPVPPQWNLEPIPHFLARVHRGPNQGQAQESGCDTQRRPSNKYSAGAHEASPPLSAGPASSSAAQAPGRSSQGQGSFISLRRGCAAEIRLLPGLGAQPQAQCAARKATPVVTNGWPRRSGPWVRPQASPPQGGALSLDFAKNARQA</sequence>
<evidence type="ECO:0000313" key="3">
    <source>
        <dbReference type="Proteomes" id="UP001066276"/>
    </source>
</evidence>
<proteinExistence type="predicted"/>
<evidence type="ECO:0000313" key="2">
    <source>
        <dbReference type="EMBL" id="KAJ1157330.1"/>
    </source>
</evidence>
<organism evidence="2 3">
    <name type="scientific">Pleurodeles waltl</name>
    <name type="common">Iberian ribbed newt</name>
    <dbReference type="NCBI Taxonomy" id="8319"/>
    <lineage>
        <taxon>Eukaryota</taxon>
        <taxon>Metazoa</taxon>
        <taxon>Chordata</taxon>
        <taxon>Craniata</taxon>
        <taxon>Vertebrata</taxon>
        <taxon>Euteleostomi</taxon>
        <taxon>Amphibia</taxon>
        <taxon>Batrachia</taxon>
        <taxon>Caudata</taxon>
        <taxon>Salamandroidea</taxon>
        <taxon>Salamandridae</taxon>
        <taxon>Pleurodelinae</taxon>
        <taxon>Pleurodeles</taxon>
    </lineage>
</organism>
<evidence type="ECO:0000256" key="1">
    <source>
        <dbReference type="SAM" id="MobiDB-lite"/>
    </source>
</evidence>
<feature type="region of interest" description="Disordered" evidence="1">
    <location>
        <begin position="110"/>
        <end position="164"/>
    </location>
</feature>
<dbReference type="AlphaFoldDB" id="A0AAV7S0R1"/>
<gene>
    <name evidence="2" type="ORF">NDU88_010044</name>
</gene>
<keyword evidence="3" id="KW-1185">Reference proteome</keyword>
<name>A0AAV7S0R1_PLEWA</name>
<feature type="region of interest" description="Disordered" evidence="1">
    <location>
        <begin position="199"/>
        <end position="234"/>
    </location>
</feature>
<accession>A0AAV7S0R1</accession>
<reference evidence="2" key="1">
    <citation type="journal article" date="2022" name="bioRxiv">
        <title>Sequencing and chromosome-scale assembly of the giantPleurodeles waltlgenome.</title>
        <authorList>
            <person name="Brown T."/>
            <person name="Elewa A."/>
            <person name="Iarovenko S."/>
            <person name="Subramanian E."/>
            <person name="Araus A.J."/>
            <person name="Petzold A."/>
            <person name="Susuki M."/>
            <person name="Suzuki K.-i.T."/>
            <person name="Hayashi T."/>
            <person name="Toyoda A."/>
            <person name="Oliveira C."/>
            <person name="Osipova E."/>
            <person name="Leigh N.D."/>
            <person name="Simon A."/>
            <person name="Yun M.H."/>
        </authorList>
    </citation>
    <scope>NUCLEOTIDE SEQUENCE</scope>
    <source>
        <strain evidence="2">20211129_DDA</strain>
        <tissue evidence="2">Liver</tissue>
    </source>
</reference>
<feature type="compositionally biased region" description="Low complexity" evidence="1">
    <location>
        <begin position="138"/>
        <end position="164"/>
    </location>
</feature>
<dbReference type="Proteomes" id="UP001066276">
    <property type="component" value="Chromosome 5"/>
</dbReference>
<comment type="caution">
    <text evidence="2">The sequence shown here is derived from an EMBL/GenBank/DDBJ whole genome shotgun (WGS) entry which is preliminary data.</text>
</comment>